<sequence length="107" mass="11219">MRKLAAVLAGCLLLAGCGGSSWEGQLRYKIASIDKSTPTEFFQLELVGDAPEGLLWQDGLTPKFLVPGNVSGDAAVGDEVVCTGTQKKGSPFASWEKGTELSGCRKA</sequence>
<evidence type="ECO:0000313" key="1">
    <source>
        <dbReference type="EMBL" id="ANZ37339.1"/>
    </source>
</evidence>
<dbReference type="OrthoDB" id="3699725at2"/>
<keyword evidence="2" id="KW-1185">Reference proteome</keyword>
<dbReference type="RefSeq" id="WP_065915732.1">
    <property type="nucleotide sequence ID" value="NZ_CP016793.1"/>
</dbReference>
<name>A0A1B2HHY3_9PSEU</name>
<dbReference type="EMBL" id="CP016793">
    <property type="protein sequence ID" value="ANZ37339.1"/>
    <property type="molecule type" value="Genomic_DNA"/>
</dbReference>
<dbReference type="KEGG" id="led:BBK82_16005"/>
<dbReference type="AlphaFoldDB" id="A0A1B2HHY3"/>
<organism evidence="1 2">
    <name type="scientific">Lentzea guizhouensis</name>
    <dbReference type="NCBI Taxonomy" id="1586287"/>
    <lineage>
        <taxon>Bacteria</taxon>
        <taxon>Bacillati</taxon>
        <taxon>Actinomycetota</taxon>
        <taxon>Actinomycetes</taxon>
        <taxon>Pseudonocardiales</taxon>
        <taxon>Pseudonocardiaceae</taxon>
        <taxon>Lentzea</taxon>
    </lineage>
</organism>
<proteinExistence type="predicted"/>
<evidence type="ECO:0000313" key="2">
    <source>
        <dbReference type="Proteomes" id="UP000093053"/>
    </source>
</evidence>
<dbReference type="Proteomes" id="UP000093053">
    <property type="component" value="Chromosome"/>
</dbReference>
<gene>
    <name evidence="1" type="ORF">BBK82_16005</name>
</gene>
<dbReference type="PROSITE" id="PS51257">
    <property type="entry name" value="PROKAR_LIPOPROTEIN"/>
    <property type="match status" value="1"/>
</dbReference>
<reference evidence="1 2" key="1">
    <citation type="submission" date="2016-07" db="EMBL/GenBank/DDBJ databases">
        <title>Complete genome sequence of the Lentzea guizhouensis DHS C013.</title>
        <authorList>
            <person name="Cao C."/>
        </authorList>
    </citation>
    <scope>NUCLEOTIDE SEQUENCE [LARGE SCALE GENOMIC DNA]</scope>
    <source>
        <strain evidence="1 2">DHS C013</strain>
    </source>
</reference>
<accession>A0A1B2HHY3</accession>
<dbReference type="STRING" id="1586287.BBK82_16005"/>
<protein>
    <submittedName>
        <fullName evidence="1">Uncharacterized protein</fullName>
    </submittedName>
</protein>